<accession>A0A1E1MGL0</accession>
<dbReference type="GO" id="GO:0006826">
    <property type="term" value="P:iron ion transport"/>
    <property type="evidence" value="ECO:0007669"/>
    <property type="project" value="TreeGrafter"/>
</dbReference>
<keyword evidence="9 11" id="KW-0472">Membrane</keyword>
<dbReference type="Pfam" id="PF01794">
    <property type="entry name" value="Ferric_reduct"/>
    <property type="match status" value="1"/>
</dbReference>
<sequence length="619" mass="69247">MDHHPVLNARHGEKPAAGSTMKPYWGYPSRELPCPGVPNQCEYLDAVWWMHSRAMLFSLILWAILGGLLVFFLVSRVVKPARSRNAIVGFESGKTAAPMGTWARLWKSNAATGRKFLLPESMHSVFGNVTRLQLLLLAVLLVYLLVFSFVAIWYKNLLTPVKGTTSFSRRTGLGGFSNRLGVFAYALTPLSVFLSQRESILSLLTGMPSQSFNFLHRWLGHIIFFQSMVHTIGWTIIEARLYQPQPKVYKGFVKDLYIMWGIVAMAMISFIWVFSFPAVIKKTGYEFFRKTHCVVALVYIGACWGHWGYGFESAQATLQSFDDQEGRVVRVNFKHNHGPWHPGQHFYLTFPTLSVWQNHPFTVASLPSALPAISHHTYIIRCLNGETSKLGQLALKIEAEKTTTPVILSGPYGPPSLCEPGNLLLIAGGTGITMAHPLFLSRAQQLREQQGRRSGKVQLVWIIRRIQDLEWMGPELSILKQYLSKEQDSLSIRIFVTREVESTIYDKDSKESSEEDGATEVASSSSNKSQSGHVSNLVRKYPGFEVQWLGDHHPDLGQVVTEFVEGADECAGSVSVVGSGPRGMGTSLRAGVAHINDGARVSKGEEKYDVHLHWDDRHD</sequence>
<dbReference type="InterPro" id="IPR039261">
    <property type="entry name" value="FNR_nucleotide-bd"/>
</dbReference>
<keyword evidence="4 11" id="KW-0812">Transmembrane</keyword>
<dbReference type="AlphaFoldDB" id="A0A1E1MGL0"/>
<comment type="similarity">
    <text evidence="2">Belongs to the ferric reductase (FRE) family.</text>
</comment>
<dbReference type="InterPro" id="IPR013112">
    <property type="entry name" value="FAD-bd_8"/>
</dbReference>
<evidence type="ECO:0000259" key="12">
    <source>
        <dbReference type="PROSITE" id="PS51384"/>
    </source>
</evidence>
<dbReference type="GO" id="GO:0006879">
    <property type="term" value="P:intracellular iron ion homeostasis"/>
    <property type="evidence" value="ECO:0007669"/>
    <property type="project" value="TreeGrafter"/>
</dbReference>
<evidence type="ECO:0000256" key="2">
    <source>
        <dbReference type="ARBA" id="ARBA00006278"/>
    </source>
</evidence>
<name>A0A1E1MGL0_RHYSE</name>
<feature type="transmembrane region" description="Helical" evidence="11">
    <location>
        <begin position="292"/>
        <end position="309"/>
    </location>
</feature>
<evidence type="ECO:0000313" key="14">
    <source>
        <dbReference type="Proteomes" id="UP000177625"/>
    </source>
</evidence>
<proteinExistence type="inferred from homology"/>
<dbReference type="InterPro" id="IPR051410">
    <property type="entry name" value="Ferric/Cupric_Reductase"/>
</dbReference>
<evidence type="ECO:0000256" key="10">
    <source>
        <dbReference type="SAM" id="MobiDB-lite"/>
    </source>
</evidence>
<feature type="transmembrane region" description="Helical" evidence="11">
    <location>
        <begin position="257"/>
        <end position="280"/>
    </location>
</feature>
<keyword evidence="5" id="KW-0249">Electron transport</keyword>
<dbReference type="GO" id="GO:0005886">
    <property type="term" value="C:plasma membrane"/>
    <property type="evidence" value="ECO:0007669"/>
    <property type="project" value="TreeGrafter"/>
</dbReference>
<evidence type="ECO:0000256" key="7">
    <source>
        <dbReference type="ARBA" id="ARBA00023002"/>
    </source>
</evidence>
<dbReference type="GO" id="GO:0000293">
    <property type="term" value="F:ferric-chelate reductase activity"/>
    <property type="evidence" value="ECO:0007669"/>
    <property type="project" value="UniProtKB-ARBA"/>
</dbReference>
<dbReference type="InterPro" id="IPR013121">
    <property type="entry name" value="Fe_red_NAD-bd_6"/>
</dbReference>
<evidence type="ECO:0000256" key="8">
    <source>
        <dbReference type="ARBA" id="ARBA00023065"/>
    </source>
</evidence>
<feature type="transmembrane region" description="Helical" evidence="11">
    <location>
        <begin position="134"/>
        <end position="154"/>
    </location>
</feature>
<evidence type="ECO:0000256" key="1">
    <source>
        <dbReference type="ARBA" id="ARBA00004141"/>
    </source>
</evidence>
<keyword evidence="8" id="KW-0406">Ion transport</keyword>
<dbReference type="Proteomes" id="UP000177625">
    <property type="component" value="Unassembled WGS sequence"/>
</dbReference>
<gene>
    <name evidence="13" type="ORF">RSE6_08891</name>
</gene>
<dbReference type="SFLD" id="SFLDS00052">
    <property type="entry name" value="Ferric_Reductase_Domain"/>
    <property type="match status" value="2"/>
</dbReference>
<dbReference type="Gene3D" id="3.40.50.80">
    <property type="entry name" value="Nucleotide-binding domain of ferredoxin-NADP reductase (FNR) module"/>
    <property type="match status" value="1"/>
</dbReference>
<dbReference type="PROSITE" id="PS51384">
    <property type="entry name" value="FAD_FR"/>
    <property type="match status" value="1"/>
</dbReference>
<dbReference type="InterPro" id="IPR017927">
    <property type="entry name" value="FAD-bd_FR_type"/>
</dbReference>
<dbReference type="SUPFAM" id="SSF52343">
    <property type="entry name" value="Ferredoxin reductase-like, C-terminal NADP-linked domain"/>
    <property type="match status" value="1"/>
</dbReference>
<feature type="region of interest" description="Disordered" evidence="10">
    <location>
        <begin position="505"/>
        <end position="534"/>
    </location>
</feature>
<dbReference type="CDD" id="cd06186">
    <property type="entry name" value="NOX_Duox_like_FAD_NADP"/>
    <property type="match status" value="1"/>
</dbReference>
<protein>
    <submittedName>
        <fullName evidence="13">Related to ferric reductase FRE2</fullName>
    </submittedName>
</protein>
<evidence type="ECO:0000256" key="6">
    <source>
        <dbReference type="ARBA" id="ARBA00022989"/>
    </source>
</evidence>
<feature type="transmembrane region" description="Helical" evidence="11">
    <location>
        <begin position="174"/>
        <end position="194"/>
    </location>
</feature>
<keyword evidence="6 11" id="KW-1133">Transmembrane helix</keyword>
<reference evidence="14" key="1">
    <citation type="submission" date="2016-03" db="EMBL/GenBank/DDBJ databases">
        <authorList>
            <person name="Guldener U."/>
        </authorList>
    </citation>
    <scope>NUCLEOTIDE SEQUENCE [LARGE SCALE GENOMIC DNA]</scope>
</reference>
<dbReference type="Pfam" id="PF08030">
    <property type="entry name" value="NAD_binding_6"/>
    <property type="match status" value="1"/>
</dbReference>
<comment type="subcellular location">
    <subcellularLocation>
        <location evidence="1">Membrane</location>
        <topology evidence="1">Multi-pass membrane protein</topology>
    </subcellularLocation>
</comment>
<evidence type="ECO:0000256" key="3">
    <source>
        <dbReference type="ARBA" id="ARBA00022448"/>
    </source>
</evidence>
<evidence type="ECO:0000256" key="11">
    <source>
        <dbReference type="SAM" id="Phobius"/>
    </source>
</evidence>
<feature type="compositionally biased region" description="Polar residues" evidence="10">
    <location>
        <begin position="521"/>
        <end position="534"/>
    </location>
</feature>
<dbReference type="GO" id="GO:0015677">
    <property type="term" value="P:copper ion import"/>
    <property type="evidence" value="ECO:0007669"/>
    <property type="project" value="TreeGrafter"/>
</dbReference>
<keyword evidence="14" id="KW-1185">Reference proteome</keyword>
<feature type="domain" description="FAD-binding FR-type" evidence="12">
    <location>
        <begin position="311"/>
        <end position="418"/>
    </location>
</feature>
<evidence type="ECO:0000256" key="4">
    <source>
        <dbReference type="ARBA" id="ARBA00022692"/>
    </source>
</evidence>
<evidence type="ECO:0000313" key="13">
    <source>
        <dbReference type="EMBL" id="CZT48223.1"/>
    </source>
</evidence>
<keyword evidence="7" id="KW-0560">Oxidoreductase</keyword>
<keyword evidence="3" id="KW-0813">Transport</keyword>
<organism evidence="13 14">
    <name type="scientific">Rhynchosporium secalis</name>
    <name type="common">Barley scald fungus</name>
    <dbReference type="NCBI Taxonomy" id="38038"/>
    <lineage>
        <taxon>Eukaryota</taxon>
        <taxon>Fungi</taxon>
        <taxon>Dikarya</taxon>
        <taxon>Ascomycota</taxon>
        <taxon>Pezizomycotina</taxon>
        <taxon>Leotiomycetes</taxon>
        <taxon>Helotiales</taxon>
        <taxon>Ploettnerulaceae</taxon>
        <taxon>Rhynchosporium</taxon>
    </lineage>
</organism>
<evidence type="ECO:0000256" key="9">
    <source>
        <dbReference type="ARBA" id="ARBA00023136"/>
    </source>
</evidence>
<evidence type="ECO:0000256" key="5">
    <source>
        <dbReference type="ARBA" id="ARBA00022982"/>
    </source>
</evidence>
<dbReference type="Pfam" id="PF08022">
    <property type="entry name" value="FAD_binding_8"/>
    <property type="match status" value="1"/>
</dbReference>
<dbReference type="InterPro" id="IPR013130">
    <property type="entry name" value="Fe3_Rdtase_TM_dom"/>
</dbReference>
<dbReference type="PANTHER" id="PTHR32361:SF3">
    <property type="entry name" value="REDUCTASE, PUTATIVE (AFU_ORTHOLOGUE AFUA_6G13750)-RELATED"/>
    <property type="match status" value="1"/>
</dbReference>
<dbReference type="EMBL" id="FJVC01000327">
    <property type="protein sequence ID" value="CZT48223.1"/>
    <property type="molecule type" value="Genomic_DNA"/>
</dbReference>
<feature type="transmembrane region" description="Helical" evidence="11">
    <location>
        <begin position="54"/>
        <end position="74"/>
    </location>
</feature>
<dbReference type="SFLD" id="SFLDG01168">
    <property type="entry name" value="Ferric_reductase_subgroup_(FRE"/>
    <property type="match status" value="1"/>
</dbReference>
<feature type="transmembrane region" description="Helical" evidence="11">
    <location>
        <begin position="215"/>
        <end position="237"/>
    </location>
</feature>
<dbReference type="PANTHER" id="PTHR32361">
    <property type="entry name" value="FERRIC/CUPRIC REDUCTASE TRANSMEMBRANE COMPONENT"/>
    <property type="match status" value="1"/>
</dbReference>